<evidence type="ECO:0000256" key="6">
    <source>
        <dbReference type="SAM" id="MobiDB-lite"/>
    </source>
</evidence>
<feature type="domain" description="PAS" evidence="8">
    <location>
        <begin position="20"/>
        <end position="90"/>
    </location>
</feature>
<evidence type="ECO:0000256" key="3">
    <source>
        <dbReference type="ARBA" id="ARBA00022553"/>
    </source>
</evidence>
<reference evidence="10 11" key="1">
    <citation type="submission" date="2019-06" db="EMBL/GenBank/DDBJ databases">
        <title>Whole genome shotgun sequence of Zoogloea ramigera NBRC 15342.</title>
        <authorList>
            <person name="Hosoyama A."/>
            <person name="Uohara A."/>
            <person name="Ohji S."/>
            <person name="Ichikawa N."/>
        </authorList>
    </citation>
    <scope>NUCLEOTIDE SEQUENCE [LARGE SCALE GENOMIC DNA]</scope>
    <source>
        <strain evidence="10 11">NBRC 15342</strain>
    </source>
</reference>
<dbReference type="InterPro" id="IPR000014">
    <property type="entry name" value="PAS"/>
</dbReference>
<evidence type="ECO:0000259" key="9">
    <source>
        <dbReference type="PROSITE" id="PS50113"/>
    </source>
</evidence>
<feature type="region of interest" description="Disordered" evidence="6">
    <location>
        <begin position="1"/>
        <end position="21"/>
    </location>
</feature>
<dbReference type="Gene3D" id="1.10.287.130">
    <property type="match status" value="1"/>
</dbReference>
<dbReference type="SMART" id="SM00091">
    <property type="entry name" value="PAS"/>
    <property type="match status" value="2"/>
</dbReference>
<dbReference type="InterPro" id="IPR003594">
    <property type="entry name" value="HATPase_dom"/>
</dbReference>
<evidence type="ECO:0000313" key="11">
    <source>
        <dbReference type="Proteomes" id="UP000318422"/>
    </source>
</evidence>
<dbReference type="InterPro" id="IPR001610">
    <property type="entry name" value="PAC"/>
</dbReference>
<dbReference type="SMART" id="SM00086">
    <property type="entry name" value="PAC"/>
    <property type="match status" value="2"/>
</dbReference>
<dbReference type="InterPro" id="IPR013655">
    <property type="entry name" value="PAS_fold_3"/>
</dbReference>
<feature type="domain" description="PAC" evidence="9">
    <location>
        <begin position="94"/>
        <end position="147"/>
    </location>
</feature>
<dbReference type="SMART" id="SM00387">
    <property type="entry name" value="HATPase_c"/>
    <property type="match status" value="1"/>
</dbReference>
<dbReference type="InterPro" id="IPR005467">
    <property type="entry name" value="His_kinase_dom"/>
</dbReference>
<dbReference type="EMBL" id="BJNV01000029">
    <property type="protein sequence ID" value="GEC95857.1"/>
    <property type="molecule type" value="Genomic_DNA"/>
</dbReference>
<dbReference type="SMART" id="SM00388">
    <property type="entry name" value="HisKA"/>
    <property type="match status" value="1"/>
</dbReference>
<dbReference type="Pfam" id="PF00512">
    <property type="entry name" value="HisKA"/>
    <property type="match status" value="1"/>
</dbReference>
<dbReference type="NCBIfam" id="TIGR00229">
    <property type="entry name" value="sensory_box"/>
    <property type="match status" value="2"/>
</dbReference>
<dbReference type="SUPFAM" id="SSF47384">
    <property type="entry name" value="Homodimeric domain of signal transducing histidine kinase"/>
    <property type="match status" value="1"/>
</dbReference>
<accession>A0A4Y4CXU3</accession>
<evidence type="ECO:0000313" key="10">
    <source>
        <dbReference type="EMBL" id="GEC95857.1"/>
    </source>
</evidence>
<name>A0A4Y4CXU3_ZOORA</name>
<dbReference type="InterPro" id="IPR052162">
    <property type="entry name" value="Sensor_kinase/Photoreceptor"/>
</dbReference>
<protein>
    <recommendedName>
        <fullName evidence="2">histidine kinase</fullName>
        <ecNumber evidence="2">2.7.13.3</ecNumber>
    </recommendedName>
</protein>
<organism evidence="10 11">
    <name type="scientific">Zoogloea ramigera</name>
    <dbReference type="NCBI Taxonomy" id="350"/>
    <lineage>
        <taxon>Bacteria</taxon>
        <taxon>Pseudomonadati</taxon>
        <taxon>Pseudomonadota</taxon>
        <taxon>Betaproteobacteria</taxon>
        <taxon>Rhodocyclales</taxon>
        <taxon>Zoogloeaceae</taxon>
        <taxon>Zoogloea</taxon>
    </lineage>
</organism>
<evidence type="ECO:0000259" key="8">
    <source>
        <dbReference type="PROSITE" id="PS50112"/>
    </source>
</evidence>
<dbReference type="InterPro" id="IPR000700">
    <property type="entry name" value="PAS-assoc_C"/>
</dbReference>
<dbReference type="PROSITE" id="PS50113">
    <property type="entry name" value="PAC"/>
    <property type="match status" value="2"/>
</dbReference>
<evidence type="ECO:0000259" key="7">
    <source>
        <dbReference type="PROSITE" id="PS50109"/>
    </source>
</evidence>
<dbReference type="EC" id="2.7.13.3" evidence="2"/>
<dbReference type="PANTHER" id="PTHR43304">
    <property type="entry name" value="PHYTOCHROME-LIKE PROTEIN CPH1"/>
    <property type="match status" value="1"/>
</dbReference>
<comment type="catalytic activity">
    <reaction evidence="1">
        <text>ATP + protein L-histidine = ADP + protein N-phospho-L-histidine.</text>
        <dbReference type="EC" id="2.7.13.3"/>
    </reaction>
</comment>
<dbReference type="PROSITE" id="PS50112">
    <property type="entry name" value="PAS"/>
    <property type="match status" value="1"/>
</dbReference>
<keyword evidence="11" id="KW-1185">Reference proteome</keyword>
<dbReference type="Gene3D" id="3.30.450.20">
    <property type="entry name" value="PAS domain"/>
    <property type="match status" value="2"/>
</dbReference>
<gene>
    <name evidence="10" type="ORF">ZRA01_19300</name>
</gene>
<proteinExistence type="predicted"/>
<keyword evidence="4" id="KW-0808">Transferase</keyword>
<dbReference type="Proteomes" id="UP000318422">
    <property type="component" value="Unassembled WGS sequence"/>
</dbReference>
<evidence type="ECO:0000256" key="4">
    <source>
        <dbReference type="ARBA" id="ARBA00022679"/>
    </source>
</evidence>
<dbReference type="SUPFAM" id="SSF55785">
    <property type="entry name" value="PYP-like sensor domain (PAS domain)"/>
    <property type="match status" value="2"/>
</dbReference>
<dbReference type="SUPFAM" id="SSF55874">
    <property type="entry name" value="ATPase domain of HSP90 chaperone/DNA topoisomerase II/histidine kinase"/>
    <property type="match status" value="1"/>
</dbReference>
<feature type="domain" description="PAC" evidence="9">
    <location>
        <begin position="224"/>
        <end position="277"/>
    </location>
</feature>
<dbReference type="Gene3D" id="3.30.565.10">
    <property type="entry name" value="Histidine kinase-like ATPase, C-terminal domain"/>
    <property type="match status" value="1"/>
</dbReference>
<dbReference type="Pfam" id="PF08447">
    <property type="entry name" value="PAS_3"/>
    <property type="match status" value="2"/>
</dbReference>
<dbReference type="PANTHER" id="PTHR43304:SF1">
    <property type="entry name" value="PAC DOMAIN-CONTAINING PROTEIN"/>
    <property type="match status" value="1"/>
</dbReference>
<dbReference type="GO" id="GO:0000155">
    <property type="term" value="F:phosphorelay sensor kinase activity"/>
    <property type="evidence" value="ECO:0007669"/>
    <property type="project" value="InterPro"/>
</dbReference>
<evidence type="ECO:0000256" key="5">
    <source>
        <dbReference type="ARBA" id="ARBA00022777"/>
    </source>
</evidence>
<evidence type="ECO:0000256" key="2">
    <source>
        <dbReference type="ARBA" id="ARBA00012438"/>
    </source>
</evidence>
<sequence>MAVEQPQAFPREPGGPPPDDAERWRLALEASGDGVWDWHLASGHEYRSPLWGAMLGYTPDETAGLEWRTLLHPEDRDDALRRLEACLHGSTVAYEAEFRLLCKDGKYRWIQARGKVCERGAGGDPLRFVGTHRDVSHAHEEIENLRKSERLWRFALEGYGDARWDWSIDGGEIHVSPSFRSIIGLCGNRPVRGNDIWPERLHPADLRRAMAVFDAHLRGREPIADVEFRLRCEDGTYRWVAVRGKVMERNAAGKALRMTGTVRDVHDRHLAVEREKRQAQELAHAGRLIHVGEMATALAHELNQPLTAIRNFSGVVLRRLDAVGPLADPIREPLQMIAQQALRAGEIVHRVRGFVRKGRPVTAPVAIASVVRSVVRFMQPDLGASNVRVVVDLAEGLPPVLADHVQLEQVLANLIRNAIDAMAELADERILRITACTGADGCVVLAVSDRGPGLADAIRADPFAPFLTTKPDGVGLGLPICRTIVENHGGRLWVEHSSPAGTTFCFTLPALAG</sequence>
<dbReference type="InterPro" id="IPR003661">
    <property type="entry name" value="HisK_dim/P_dom"/>
</dbReference>
<evidence type="ECO:0000256" key="1">
    <source>
        <dbReference type="ARBA" id="ARBA00000085"/>
    </source>
</evidence>
<dbReference type="CDD" id="cd00130">
    <property type="entry name" value="PAS"/>
    <property type="match status" value="2"/>
</dbReference>
<keyword evidence="3" id="KW-0597">Phosphoprotein</keyword>
<dbReference type="PROSITE" id="PS50109">
    <property type="entry name" value="HIS_KIN"/>
    <property type="match status" value="1"/>
</dbReference>
<dbReference type="InterPro" id="IPR036890">
    <property type="entry name" value="HATPase_C_sf"/>
</dbReference>
<dbReference type="InterPro" id="IPR036097">
    <property type="entry name" value="HisK_dim/P_sf"/>
</dbReference>
<dbReference type="PRINTS" id="PR00344">
    <property type="entry name" value="BCTRLSENSOR"/>
</dbReference>
<dbReference type="CDD" id="cd00082">
    <property type="entry name" value="HisKA"/>
    <property type="match status" value="1"/>
</dbReference>
<feature type="domain" description="Histidine kinase" evidence="7">
    <location>
        <begin position="297"/>
        <end position="512"/>
    </location>
</feature>
<keyword evidence="5" id="KW-0418">Kinase</keyword>
<dbReference type="Pfam" id="PF02518">
    <property type="entry name" value="HATPase_c"/>
    <property type="match status" value="1"/>
</dbReference>
<dbReference type="InterPro" id="IPR035965">
    <property type="entry name" value="PAS-like_dom_sf"/>
</dbReference>
<comment type="caution">
    <text evidence="10">The sequence shown here is derived from an EMBL/GenBank/DDBJ whole genome shotgun (WGS) entry which is preliminary data.</text>
</comment>
<dbReference type="InterPro" id="IPR004358">
    <property type="entry name" value="Sig_transdc_His_kin-like_C"/>
</dbReference>
<dbReference type="AlphaFoldDB" id="A0A4Y4CXU3"/>